<sequence>MKTMILTVGFLLMTINTAGQTLTIEECYRLAKANYPVIKKMDLISKTGEFDIQNANKRFLPQVSFSGQATYQSQTVSFPDALSALPGGISLPSISKDQYKIQGEISQLLYDGGNTKNQKELIKANTELQEQNLEANLYALNSRINTLFFSVLLVDAQLKQNELNKASYQTQVQKTEAALANGVAFRSNLDELKAEVLTIEMAGTEYKANRSAYLKMLSLFIGQELSDATELQTPAAEPVENTINRPEIKAFELQKSIYDAQEKQLKSEYLPQVNAFFQGAYGRPTLNIIENKSGAWFITGLRFTWSLSSLYTRSNKKSILNMNRQIADTDKETFLFNSKLDLARQNEQVIKYKQLMHQDDEAITLRSSVTRSADAQLQNGVITIHEYIQKVNAEHLSRQTRILHEIQLLLAQYNQKFISGN</sequence>
<evidence type="ECO:0000256" key="4">
    <source>
        <dbReference type="ARBA" id="ARBA00022452"/>
    </source>
</evidence>
<comment type="similarity">
    <text evidence="2">Belongs to the outer membrane factor (OMF) (TC 1.B.17) family.</text>
</comment>
<keyword evidence="6" id="KW-0472">Membrane</keyword>
<dbReference type="AlphaFoldDB" id="A0A135WMK8"/>
<keyword evidence="4" id="KW-1134">Transmembrane beta strand</keyword>
<dbReference type="GO" id="GO:0015288">
    <property type="term" value="F:porin activity"/>
    <property type="evidence" value="ECO:0007669"/>
    <property type="project" value="TreeGrafter"/>
</dbReference>
<dbReference type="InterPro" id="IPR003423">
    <property type="entry name" value="OMP_efflux"/>
</dbReference>
<dbReference type="PANTHER" id="PTHR30026">
    <property type="entry name" value="OUTER MEMBRANE PROTEIN TOLC"/>
    <property type="match status" value="1"/>
</dbReference>
<evidence type="ECO:0000256" key="6">
    <source>
        <dbReference type="ARBA" id="ARBA00023136"/>
    </source>
</evidence>
<accession>A0A135WMK8</accession>
<dbReference type="Gene3D" id="1.20.1600.10">
    <property type="entry name" value="Outer membrane efflux proteins (OEP)"/>
    <property type="match status" value="1"/>
</dbReference>
<dbReference type="SUPFAM" id="SSF56954">
    <property type="entry name" value="Outer membrane efflux proteins (OEP)"/>
    <property type="match status" value="1"/>
</dbReference>
<dbReference type="GO" id="GO:0009279">
    <property type="term" value="C:cell outer membrane"/>
    <property type="evidence" value="ECO:0007669"/>
    <property type="project" value="UniProtKB-SubCell"/>
</dbReference>
<evidence type="ECO:0000256" key="3">
    <source>
        <dbReference type="ARBA" id="ARBA00022448"/>
    </source>
</evidence>
<dbReference type="OrthoDB" id="976750at2"/>
<name>A0A135WMK8_9FLAO</name>
<keyword evidence="3" id="KW-0813">Transport</keyword>
<reference evidence="9" key="1">
    <citation type="submission" date="2015-12" db="EMBL/GenBank/DDBJ databases">
        <title>Genome sequence of a biocontrol rhizobacterium Chryseobacterium kwangjuense strain KJ1R5 isolated from pepper (Capsicum annuum L.).</title>
        <authorList>
            <person name="Jeong J.-J."/>
            <person name="Park H."/>
            <person name="Mannaa M."/>
            <person name="Sang M.K."/>
            <person name="Choi I.-G."/>
            <person name="Kim K.D."/>
        </authorList>
    </citation>
    <scope>NUCLEOTIDE SEQUENCE [LARGE SCALE GENOMIC DNA]</scope>
    <source>
        <strain evidence="9">KJ1R5</strain>
    </source>
</reference>
<reference evidence="8 9" key="2">
    <citation type="journal article" date="2016" name="Genome Announc.">
        <title>Draft Genome Sequence of a Biocontrol Rhizobacterium, Chryseobacterium kwangjuense Strain KJ1R5, Isolated from Pepper (Capsicum annuum).</title>
        <authorList>
            <person name="Jeong J.J."/>
            <person name="Park H."/>
            <person name="Park B.H."/>
            <person name="Mannaa M."/>
            <person name="Sang M.K."/>
            <person name="Choi I.G."/>
            <person name="Kim K.D."/>
        </authorList>
    </citation>
    <scope>NUCLEOTIDE SEQUENCE [LARGE SCALE GENOMIC DNA]</scope>
    <source>
        <strain evidence="8 9">KJ1R5</strain>
    </source>
</reference>
<comment type="subcellular location">
    <subcellularLocation>
        <location evidence="1">Cell outer membrane</location>
    </subcellularLocation>
</comment>
<evidence type="ECO:0000256" key="1">
    <source>
        <dbReference type="ARBA" id="ARBA00004442"/>
    </source>
</evidence>
<dbReference type="Pfam" id="PF02321">
    <property type="entry name" value="OEP"/>
    <property type="match status" value="1"/>
</dbReference>
<comment type="caution">
    <text evidence="8">The sequence shown here is derived from an EMBL/GenBank/DDBJ whole genome shotgun (WGS) entry which is preliminary data.</text>
</comment>
<evidence type="ECO:0000313" key="8">
    <source>
        <dbReference type="EMBL" id="KXH86012.1"/>
    </source>
</evidence>
<protein>
    <submittedName>
        <fullName evidence="8">Transporter</fullName>
    </submittedName>
</protein>
<evidence type="ECO:0000256" key="7">
    <source>
        <dbReference type="ARBA" id="ARBA00023237"/>
    </source>
</evidence>
<keyword evidence="7" id="KW-0998">Cell outer membrane</keyword>
<dbReference type="InterPro" id="IPR051906">
    <property type="entry name" value="TolC-like"/>
</dbReference>
<gene>
    <name evidence="8" type="ORF">AU378_04305</name>
</gene>
<dbReference type="GO" id="GO:1990281">
    <property type="term" value="C:efflux pump complex"/>
    <property type="evidence" value="ECO:0007669"/>
    <property type="project" value="TreeGrafter"/>
</dbReference>
<proteinExistence type="inferred from homology"/>
<evidence type="ECO:0000256" key="5">
    <source>
        <dbReference type="ARBA" id="ARBA00022692"/>
    </source>
</evidence>
<dbReference type="Proteomes" id="UP000070513">
    <property type="component" value="Unassembled WGS sequence"/>
</dbReference>
<evidence type="ECO:0000256" key="2">
    <source>
        <dbReference type="ARBA" id="ARBA00007613"/>
    </source>
</evidence>
<dbReference type="PANTHER" id="PTHR30026:SF20">
    <property type="entry name" value="OUTER MEMBRANE PROTEIN TOLC"/>
    <property type="match status" value="1"/>
</dbReference>
<organism evidence="8 9">
    <name type="scientific">Chryseobacterium kwangjuense</name>
    <dbReference type="NCBI Taxonomy" id="267125"/>
    <lineage>
        <taxon>Bacteria</taxon>
        <taxon>Pseudomonadati</taxon>
        <taxon>Bacteroidota</taxon>
        <taxon>Flavobacteriia</taxon>
        <taxon>Flavobacteriales</taxon>
        <taxon>Weeksellaceae</taxon>
        <taxon>Chryseobacterium group</taxon>
        <taxon>Chryseobacterium</taxon>
    </lineage>
</organism>
<evidence type="ECO:0000313" key="9">
    <source>
        <dbReference type="Proteomes" id="UP000070513"/>
    </source>
</evidence>
<keyword evidence="5" id="KW-0812">Transmembrane</keyword>
<dbReference type="GO" id="GO:0015562">
    <property type="term" value="F:efflux transmembrane transporter activity"/>
    <property type="evidence" value="ECO:0007669"/>
    <property type="project" value="InterPro"/>
</dbReference>
<dbReference type="EMBL" id="LPUR01000001">
    <property type="protein sequence ID" value="KXH86012.1"/>
    <property type="molecule type" value="Genomic_DNA"/>
</dbReference>